<dbReference type="PANTHER" id="PTHR46844:SF1">
    <property type="entry name" value="SLR5058 PROTEIN"/>
    <property type="match status" value="1"/>
</dbReference>
<dbReference type="InterPro" id="IPR027417">
    <property type="entry name" value="P-loop_NTPase"/>
</dbReference>
<evidence type="ECO:0000259" key="2">
    <source>
        <dbReference type="PROSITE" id="PS50837"/>
    </source>
</evidence>
<dbReference type="InterPro" id="IPR000906">
    <property type="entry name" value="ZU5_dom"/>
</dbReference>
<evidence type="ECO:0000313" key="4">
    <source>
        <dbReference type="EMBL" id="KAJ8034550.1"/>
    </source>
</evidence>
<dbReference type="OrthoDB" id="427518at2759"/>
<dbReference type="Pfam" id="PF00791">
    <property type="entry name" value="ZU5"/>
    <property type="match status" value="1"/>
</dbReference>
<evidence type="ECO:0000313" key="5">
    <source>
        <dbReference type="Proteomes" id="UP001152320"/>
    </source>
</evidence>
<comment type="caution">
    <text evidence="4">The sequence shown here is derived from an EMBL/GenBank/DDBJ whole genome shotgun (WGS) entry which is preliminary data.</text>
</comment>
<dbReference type="Proteomes" id="UP001152320">
    <property type="component" value="Chromosome 10"/>
</dbReference>
<dbReference type="Pfam" id="PF05729">
    <property type="entry name" value="NACHT"/>
    <property type="match status" value="1"/>
</dbReference>
<dbReference type="PANTHER" id="PTHR46844">
    <property type="entry name" value="SLR5058 PROTEIN"/>
    <property type="match status" value="1"/>
</dbReference>
<dbReference type="SUPFAM" id="SSF52540">
    <property type="entry name" value="P-loop containing nucleoside triphosphate hydrolases"/>
    <property type="match status" value="1"/>
</dbReference>
<feature type="region of interest" description="Disordered" evidence="1">
    <location>
        <begin position="1023"/>
        <end position="1042"/>
    </location>
</feature>
<dbReference type="SUPFAM" id="SSF69322">
    <property type="entry name" value="Tricorn protease domain 2"/>
    <property type="match status" value="1"/>
</dbReference>
<dbReference type="PROSITE" id="PS51145">
    <property type="entry name" value="ZU5"/>
    <property type="match status" value="1"/>
</dbReference>
<sequence>MAVRQHTPFSCIQHKRFAKQDGWLLRDVTLGNSGSIVVSASNADSQRTLIDIYAVKNGFDSSDKPNILYSKEFEKYSTKEKDFLARRVSFIDPDGVEVVTCLGDKLEVIKVSNHKILLSRRVEGETYCLYVKEREIFVGFWESNSITVFSTVDLAEMKSIILEGIQKGDWPHDITVTAGKIFACVGHADARSNQTSQIFNEENGKILSKLTHPTGTQWYARSLSVNLPTGTIAVVWNNSFYRVEGERWQVVFYHLSETYPSFLIFDVECGVTRIRISDSGERTVTGNLLTGEVKIYNTAELFTYGHLKEGLASQLQREDCMRLAKFFGLSKDYADALKNGDLPTENIFLTLEEKDIIQQSNVKRLTEAFLELKTKSSCYMLADTYQKTRKQATIYSRFLATLSTHLTASLPRDLCVYFNITDEKKRSICSNYNPGLSLLLALDEMGIIMPSEVGALEKPLHEFKLVQAVARIKEYQSIFEERMAQLHKKTELTEKEKKKMFIHCLKKTIKRWYETMTPIPWKKSCRWKSADLFIGRSMILTDSKNKRSLRDIDEKCTIACNKIFSDKRLKSEKRIILEGDPGSGKTMLMSQLAYDWSLGKINEIEMLILLPLKLLQQKSVGQAIKELYLLGESHLSITDVETFLQCEKNCCHLLLDGWEEYSGKIIKGEQSEVMKIMTKAKYPHCKVVITSRSDYVQNLPKYPMLKLRQFGEMERNSYIERVFSDNPVKQMEVKAFITNSSFMLDLCSTPLLFVMAVHNIGRMQNLDKSQLDRISPFMREMIETLCSSIHPIDQTEPHPDVGPSNDCQSEDHVLLHKNAQLDGETEGSGRAPTNYEALNQLKDDHADQSVQDLTAEEVSQLDVGAQTSKGTQAAVKEYNKNELMELPRATTQLGVVTRSNEETQDKSEMLVENEVWSEPKDQFDDFQKTEEKIKKGMCLSLEELAFNGLCCGFQQLSWQSDFVERNVVEIKKWVACGILVTEERLLTLLEGNPHDVARKKLHTEPDARAKLLKGKVREGSMLHSIDTQSEQTEDSSEGEVPQTGIEFQTEIEKSENKDIETRSNQIMTQISLQVKFLHKLIQEWFAAKKLSSLIWKSMSSNNVEECMDVYLQYISPADLHYVLRFTCFLWPPSFHFIVKYLLQNCHSGMSNAHDYILNCTFLCFAEYNGEETDGTLEAIADICNETITIRGEDSRFLQQAKVALLERASVNWIPIKKLVLADVVESASDDTLLFNSGVMITVLDTLEILDVSRWDQTLSNDCSCILKFISKCCSVNEARLCLPHPPPHLDETTLASLRKEDTIVTWILGLKMTQKLDTRTGEWMVQSNEEDAKSMNLRLMDDIGYQGSKNPTVMNVERKISMDGGFLRIPDTDVSLWIPPDALEGGEQHCLIKMRIIPPESFNKLSRVFSSNSSVTVELCPNQLRFKRPIQLTLPHCLQLKKDVDYKARIFMSHQEGGIFHQTGLNRLTYATNLMTECVQYRLTAFVG</sequence>
<protein>
    <submittedName>
        <fullName evidence="4">NACHT, LRR and PYD domains-containing protein 10</fullName>
    </submittedName>
</protein>
<dbReference type="PROSITE" id="PS50837">
    <property type="entry name" value="NACHT"/>
    <property type="match status" value="1"/>
</dbReference>
<proteinExistence type="predicted"/>
<gene>
    <name evidence="4" type="ORF">HOLleu_21436</name>
</gene>
<feature type="domain" description="NACHT" evidence="2">
    <location>
        <begin position="573"/>
        <end position="694"/>
    </location>
</feature>
<organism evidence="4 5">
    <name type="scientific">Holothuria leucospilota</name>
    <name type="common">Black long sea cucumber</name>
    <name type="synonym">Mertensiothuria leucospilota</name>
    <dbReference type="NCBI Taxonomy" id="206669"/>
    <lineage>
        <taxon>Eukaryota</taxon>
        <taxon>Metazoa</taxon>
        <taxon>Echinodermata</taxon>
        <taxon>Eleutherozoa</taxon>
        <taxon>Echinozoa</taxon>
        <taxon>Holothuroidea</taxon>
        <taxon>Aspidochirotacea</taxon>
        <taxon>Aspidochirotida</taxon>
        <taxon>Holothuriidae</taxon>
        <taxon>Holothuria</taxon>
    </lineage>
</organism>
<dbReference type="Gene3D" id="2.60.220.30">
    <property type="match status" value="1"/>
</dbReference>
<name>A0A9Q1BXP7_HOLLE</name>
<evidence type="ECO:0000259" key="3">
    <source>
        <dbReference type="PROSITE" id="PS51145"/>
    </source>
</evidence>
<evidence type="ECO:0000256" key="1">
    <source>
        <dbReference type="SAM" id="MobiDB-lite"/>
    </source>
</evidence>
<dbReference type="EMBL" id="JAIZAY010000010">
    <property type="protein sequence ID" value="KAJ8034550.1"/>
    <property type="molecule type" value="Genomic_DNA"/>
</dbReference>
<dbReference type="InterPro" id="IPR007111">
    <property type="entry name" value="NACHT_NTPase"/>
</dbReference>
<accession>A0A9Q1BXP7</accession>
<feature type="domain" description="ZU5" evidence="3">
    <location>
        <begin position="1354"/>
        <end position="1488"/>
    </location>
</feature>
<reference evidence="4" key="1">
    <citation type="submission" date="2021-10" db="EMBL/GenBank/DDBJ databases">
        <title>Tropical sea cucumber genome reveals ecological adaptation and Cuvierian tubules defense mechanism.</title>
        <authorList>
            <person name="Chen T."/>
        </authorList>
    </citation>
    <scope>NUCLEOTIDE SEQUENCE</scope>
    <source>
        <strain evidence="4">Nanhai2018</strain>
        <tissue evidence="4">Muscle</tissue>
    </source>
</reference>
<keyword evidence="5" id="KW-1185">Reference proteome</keyword>
<dbReference type="Gene3D" id="3.40.50.300">
    <property type="entry name" value="P-loop containing nucleotide triphosphate hydrolases"/>
    <property type="match status" value="1"/>
</dbReference>